<evidence type="ECO:0000256" key="6">
    <source>
        <dbReference type="ARBA" id="ARBA00022840"/>
    </source>
</evidence>
<dbReference type="Gene3D" id="1.10.510.10">
    <property type="entry name" value="Transferase(Phosphotransferase) domain 1"/>
    <property type="match status" value="1"/>
</dbReference>
<comment type="similarity">
    <text evidence="8">Belongs to the protein kinase superfamily.</text>
</comment>
<dbReference type="InterPro" id="IPR045270">
    <property type="entry name" value="STKc_AGC"/>
</dbReference>
<dbReference type="Gene3D" id="3.30.200.20">
    <property type="entry name" value="Phosphorylase Kinase, domain 1"/>
    <property type="match status" value="1"/>
</dbReference>
<evidence type="ECO:0000313" key="11">
    <source>
        <dbReference type="Proteomes" id="UP000179807"/>
    </source>
</evidence>
<keyword evidence="2" id="KW-0597">Phosphoprotein</keyword>
<sequence length="447" mass="50921">MEENTMKLSGPLERKGMFGFWLKRYCRIIDNILEISKTDSKNSIEDKYFIDDNVTITKIDEIRFSLTFPDGSIVQFRTFCEDILNSWIFTLQSINFYQSTISINSFQLLKIVGHGFFGKVTLARKIGSEKICAIKSIHKKKVISSNKTSSILIERNILKKADNPFIVRLEYAFQTASKFYLCTEFAPGGDLNHLITKKGFLQDNEIRFYCAEIASGLSYLHSKGVIHRDIKSENILIFGDGHVKLTDFGLAIYNISNSNSFCGTPEFIAPEVIKHEHYSYEIDWWGLGIVLYEMVFGVTPFYSRNQMKTFKRIVESDPPFHGKINLDLKILINGLLNKDKDRRYGFNEVRDSNFMKSVNFEDIYNKSVSPPYLPSASFENNFGREYGCEPIIDSIAPDVYGSLEEIHNFSYNRDLFSTGSTFSGGSEMIAAPSEIIGTVVENGLSES</sequence>
<dbReference type="PROSITE" id="PS50011">
    <property type="entry name" value="PROTEIN_KINASE_DOM"/>
    <property type="match status" value="1"/>
</dbReference>
<dbReference type="InterPro" id="IPR000719">
    <property type="entry name" value="Prot_kinase_dom"/>
</dbReference>
<dbReference type="InterPro" id="IPR011009">
    <property type="entry name" value="Kinase-like_dom_sf"/>
</dbReference>
<gene>
    <name evidence="10" type="ORF">TRFO_20955</name>
</gene>
<evidence type="ECO:0000256" key="1">
    <source>
        <dbReference type="ARBA" id="ARBA00022527"/>
    </source>
</evidence>
<evidence type="ECO:0000256" key="8">
    <source>
        <dbReference type="RuleBase" id="RU000304"/>
    </source>
</evidence>
<dbReference type="Pfam" id="PF00069">
    <property type="entry name" value="Pkinase"/>
    <property type="match status" value="1"/>
</dbReference>
<dbReference type="FunFam" id="1.10.510.10:FF:001110">
    <property type="entry name" value="AGC family protein kinase"/>
    <property type="match status" value="1"/>
</dbReference>
<proteinExistence type="inferred from homology"/>
<evidence type="ECO:0000259" key="9">
    <source>
        <dbReference type="PROSITE" id="PS50011"/>
    </source>
</evidence>
<evidence type="ECO:0000256" key="7">
    <source>
        <dbReference type="PROSITE-ProRule" id="PRU10141"/>
    </source>
</evidence>
<protein>
    <submittedName>
        <fullName evidence="10">AGC family protein kinase</fullName>
    </submittedName>
</protein>
<keyword evidence="4 7" id="KW-0547">Nucleotide-binding</keyword>
<dbReference type="PROSITE" id="PS00108">
    <property type="entry name" value="PROTEIN_KINASE_ST"/>
    <property type="match status" value="1"/>
</dbReference>
<dbReference type="SUPFAM" id="SSF56112">
    <property type="entry name" value="Protein kinase-like (PK-like)"/>
    <property type="match status" value="1"/>
</dbReference>
<organism evidence="10 11">
    <name type="scientific">Tritrichomonas foetus</name>
    <dbReference type="NCBI Taxonomy" id="1144522"/>
    <lineage>
        <taxon>Eukaryota</taxon>
        <taxon>Metamonada</taxon>
        <taxon>Parabasalia</taxon>
        <taxon>Tritrichomonadida</taxon>
        <taxon>Tritrichomonadidae</taxon>
        <taxon>Tritrichomonas</taxon>
    </lineage>
</organism>
<dbReference type="SUPFAM" id="SSF50729">
    <property type="entry name" value="PH domain-like"/>
    <property type="match status" value="1"/>
</dbReference>
<name>A0A1J4KG19_9EUKA</name>
<dbReference type="AlphaFoldDB" id="A0A1J4KG19"/>
<dbReference type="InterPro" id="IPR008271">
    <property type="entry name" value="Ser/Thr_kinase_AS"/>
</dbReference>
<dbReference type="PROSITE" id="PS00107">
    <property type="entry name" value="PROTEIN_KINASE_ATP"/>
    <property type="match status" value="1"/>
</dbReference>
<dbReference type="EMBL" id="MLAK01000625">
    <property type="protein sequence ID" value="OHT09970.1"/>
    <property type="molecule type" value="Genomic_DNA"/>
</dbReference>
<dbReference type="Proteomes" id="UP000179807">
    <property type="component" value="Unassembled WGS sequence"/>
</dbReference>
<dbReference type="GO" id="GO:0005524">
    <property type="term" value="F:ATP binding"/>
    <property type="evidence" value="ECO:0007669"/>
    <property type="project" value="UniProtKB-UniRule"/>
</dbReference>
<dbReference type="GeneID" id="94836387"/>
<keyword evidence="6 7" id="KW-0067">ATP-binding</keyword>
<keyword evidence="5 10" id="KW-0418">Kinase</keyword>
<evidence type="ECO:0000313" key="10">
    <source>
        <dbReference type="EMBL" id="OHT09970.1"/>
    </source>
</evidence>
<feature type="binding site" evidence="7">
    <location>
        <position position="135"/>
    </location>
    <ligand>
        <name>ATP</name>
        <dbReference type="ChEBI" id="CHEBI:30616"/>
    </ligand>
</feature>
<feature type="domain" description="Protein kinase" evidence="9">
    <location>
        <begin position="106"/>
        <end position="355"/>
    </location>
</feature>
<dbReference type="GO" id="GO:0004674">
    <property type="term" value="F:protein serine/threonine kinase activity"/>
    <property type="evidence" value="ECO:0007669"/>
    <property type="project" value="UniProtKB-KW"/>
</dbReference>
<dbReference type="VEuPathDB" id="TrichDB:TRFO_20955"/>
<evidence type="ECO:0000256" key="4">
    <source>
        <dbReference type="ARBA" id="ARBA00022741"/>
    </source>
</evidence>
<reference evidence="10" key="1">
    <citation type="submission" date="2016-10" db="EMBL/GenBank/DDBJ databases">
        <authorList>
            <person name="Benchimol M."/>
            <person name="Almeida L.G."/>
            <person name="Vasconcelos A.T."/>
            <person name="Perreira-Neves A."/>
            <person name="Rosa I.A."/>
            <person name="Tasca T."/>
            <person name="Bogo M.R."/>
            <person name="de Souza W."/>
        </authorList>
    </citation>
    <scope>NUCLEOTIDE SEQUENCE [LARGE SCALE GENOMIC DNA]</scope>
    <source>
        <strain evidence="10">K</strain>
    </source>
</reference>
<dbReference type="InterPro" id="IPR017441">
    <property type="entry name" value="Protein_kinase_ATP_BS"/>
</dbReference>
<accession>A0A1J4KG19</accession>
<dbReference type="FunFam" id="3.30.200.20:FF:000042">
    <property type="entry name" value="Aurora kinase A"/>
    <property type="match status" value="1"/>
</dbReference>
<dbReference type="SMART" id="SM00220">
    <property type="entry name" value="S_TKc"/>
    <property type="match status" value="1"/>
</dbReference>
<comment type="caution">
    <text evidence="10">The sequence shown here is derived from an EMBL/GenBank/DDBJ whole genome shotgun (WGS) entry which is preliminary data.</text>
</comment>
<evidence type="ECO:0000256" key="3">
    <source>
        <dbReference type="ARBA" id="ARBA00022679"/>
    </source>
</evidence>
<evidence type="ECO:0000256" key="5">
    <source>
        <dbReference type="ARBA" id="ARBA00022777"/>
    </source>
</evidence>
<dbReference type="RefSeq" id="XP_068363106.1">
    <property type="nucleotide sequence ID" value="XM_068501683.1"/>
</dbReference>
<keyword evidence="11" id="KW-1185">Reference proteome</keyword>
<keyword evidence="1 8" id="KW-0723">Serine/threonine-protein kinase</keyword>
<dbReference type="CDD" id="cd05123">
    <property type="entry name" value="STKc_AGC"/>
    <property type="match status" value="1"/>
</dbReference>
<dbReference type="CDD" id="cd00821">
    <property type="entry name" value="PH"/>
    <property type="match status" value="1"/>
</dbReference>
<dbReference type="PANTHER" id="PTHR24351">
    <property type="entry name" value="RIBOSOMAL PROTEIN S6 KINASE"/>
    <property type="match status" value="1"/>
</dbReference>
<keyword evidence="3" id="KW-0808">Transferase</keyword>
<evidence type="ECO:0000256" key="2">
    <source>
        <dbReference type="ARBA" id="ARBA00022553"/>
    </source>
</evidence>